<dbReference type="Proteomes" id="UP000499080">
    <property type="component" value="Unassembled WGS sequence"/>
</dbReference>
<reference evidence="2 3" key="1">
    <citation type="journal article" date="2019" name="Sci. Rep.">
        <title>Orb-weaving spider Araneus ventricosus genome elucidates the spidroin gene catalogue.</title>
        <authorList>
            <person name="Kono N."/>
            <person name="Nakamura H."/>
            <person name="Ohtoshi R."/>
            <person name="Moran D.A.P."/>
            <person name="Shinohara A."/>
            <person name="Yoshida Y."/>
            <person name="Fujiwara M."/>
            <person name="Mori M."/>
            <person name="Tomita M."/>
            <person name="Arakawa K."/>
        </authorList>
    </citation>
    <scope>NUCLEOTIDE SEQUENCE [LARGE SCALE GENOMIC DNA]</scope>
</reference>
<accession>A0A4Y2W748</accession>
<evidence type="ECO:0000256" key="1">
    <source>
        <dbReference type="SAM" id="MobiDB-lite"/>
    </source>
</evidence>
<dbReference type="EMBL" id="BGPR01055861">
    <property type="protein sequence ID" value="GBO32414.1"/>
    <property type="molecule type" value="Genomic_DNA"/>
</dbReference>
<dbReference type="AlphaFoldDB" id="A0A4Y2W748"/>
<keyword evidence="3" id="KW-1185">Reference proteome</keyword>
<comment type="caution">
    <text evidence="2">The sequence shown here is derived from an EMBL/GenBank/DDBJ whole genome shotgun (WGS) entry which is preliminary data.</text>
</comment>
<proteinExistence type="predicted"/>
<gene>
    <name evidence="2" type="ORF">AVEN_96867_1</name>
</gene>
<protein>
    <submittedName>
        <fullName evidence="2">Uncharacterized protein</fullName>
    </submittedName>
</protein>
<organism evidence="2 3">
    <name type="scientific">Araneus ventricosus</name>
    <name type="common">Orbweaver spider</name>
    <name type="synonym">Epeira ventricosa</name>
    <dbReference type="NCBI Taxonomy" id="182803"/>
    <lineage>
        <taxon>Eukaryota</taxon>
        <taxon>Metazoa</taxon>
        <taxon>Ecdysozoa</taxon>
        <taxon>Arthropoda</taxon>
        <taxon>Chelicerata</taxon>
        <taxon>Arachnida</taxon>
        <taxon>Araneae</taxon>
        <taxon>Araneomorphae</taxon>
        <taxon>Entelegynae</taxon>
        <taxon>Araneoidea</taxon>
        <taxon>Araneidae</taxon>
        <taxon>Araneus</taxon>
    </lineage>
</organism>
<evidence type="ECO:0000313" key="2">
    <source>
        <dbReference type="EMBL" id="GBO32414.1"/>
    </source>
</evidence>
<name>A0A4Y2W748_ARAVE</name>
<feature type="region of interest" description="Disordered" evidence="1">
    <location>
        <begin position="69"/>
        <end position="151"/>
    </location>
</feature>
<evidence type="ECO:0000313" key="3">
    <source>
        <dbReference type="Proteomes" id="UP000499080"/>
    </source>
</evidence>
<feature type="compositionally biased region" description="Basic and acidic residues" evidence="1">
    <location>
        <begin position="69"/>
        <end position="80"/>
    </location>
</feature>
<feature type="non-terminal residue" evidence="2">
    <location>
        <position position="1"/>
    </location>
</feature>
<feature type="compositionally biased region" description="Polar residues" evidence="1">
    <location>
        <begin position="95"/>
        <end position="150"/>
    </location>
</feature>
<sequence>LLFDFHKLYKIRDTQRCRPSKITKTYTWNYALSMMRKEYERAKEFGDEVYIACNSPSLLQTAIEYPQKTVEHPREEKTDLWQESTNPRPEWTKFPMTNTRPATTNPQLETTNPRPATTNPQLETTNPWQEPTNPWQESTNPQRETTNSEEFSPFLDLSRRHFQRSLILEKSKQAQRSLILE</sequence>